<dbReference type="InterPro" id="IPR003565">
    <property type="entry name" value="Tetra_PHTase"/>
</dbReference>
<comment type="similarity">
    <text evidence="1">Belongs to the Nudix hydrolase family.</text>
</comment>
<keyword evidence="4" id="KW-0378">Hydrolase</keyword>
<dbReference type="GO" id="GO:0000166">
    <property type="term" value="F:nucleotide binding"/>
    <property type="evidence" value="ECO:0007669"/>
    <property type="project" value="UniProtKB-KW"/>
</dbReference>
<evidence type="ECO:0000313" key="7">
    <source>
        <dbReference type="EMBL" id="PIR04010.1"/>
    </source>
</evidence>
<keyword evidence="3" id="KW-0547">Nucleotide-binding</keyword>
<dbReference type="PROSITE" id="PS51462">
    <property type="entry name" value="NUDIX"/>
    <property type="match status" value="1"/>
</dbReference>
<evidence type="ECO:0000259" key="6">
    <source>
        <dbReference type="PROSITE" id="PS51462"/>
    </source>
</evidence>
<accession>A0A2H0N529</accession>
<dbReference type="EMBL" id="PCWN01000007">
    <property type="protein sequence ID" value="PIR04010.1"/>
    <property type="molecule type" value="Genomic_DNA"/>
</dbReference>
<evidence type="ECO:0000256" key="4">
    <source>
        <dbReference type="ARBA" id="ARBA00022801"/>
    </source>
</evidence>
<evidence type="ECO:0000256" key="5">
    <source>
        <dbReference type="ARBA" id="ARBA00032644"/>
    </source>
</evidence>
<dbReference type="InterPro" id="IPR015797">
    <property type="entry name" value="NUDIX_hydrolase-like_dom_sf"/>
</dbReference>
<gene>
    <name evidence="7" type="ORF">COV59_02390</name>
</gene>
<dbReference type="GO" id="GO:0006754">
    <property type="term" value="P:ATP biosynthetic process"/>
    <property type="evidence" value="ECO:0007669"/>
    <property type="project" value="TreeGrafter"/>
</dbReference>
<sequence length="156" mass="18241">MKEQSYGIIPLFKKADQTYEVLVIQQAKEQYWGFPKGHVEEIDIQASDPKNPLESIDQTAIACAKREMKEEVDLDVMVLPHPTFTDTYTYFIENQKRDKTVIYYIGFVQSQKVTLLEKELSDFEWLSFSDAKEKLTHEGAKRLLQDVENYIYESSD</sequence>
<evidence type="ECO:0000256" key="3">
    <source>
        <dbReference type="ARBA" id="ARBA00022741"/>
    </source>
</evidence>
<comment type="caution">
    <text evidence="7">The sequence shown here is derived from an EMBL/GenBank/DDBJ whole genome shotgun (WGS) entry which is preliminary data.</text>
</comment>
<evidence type="ECO:0000256" key="1">
    <source>
        <dbReference type="ARBA" id="ARBA00005582"/>
    </source>
</evidence>
<dbReference type="PANTHER" id="PTHR21340:SF0">
    <property type="entry name" value="BIS(5'-NUCLEOSYL)-TETRAPHOSPHATASE [ASYMMETRICAL]"/>
    <property type="match status" value="1"/>
</dbReference>
<dbReference type="Gene3D" id="3.90.79.10">
    <property type="entry name" value="Nucleoside Triphosphate Pyrophosphohydrolase"/>
    <property type="match status" value="1"/>
</dbReference>
<dbReference type="PANTHER" id="PTHR21340">
    <property type="entry name" value="DIADENOSINE 5,5-P1,P4-TETRAPHOSPHATE PYROPHOSPHOHYDROLASE MUTT"/>
    <property type="match status" value="1"/>
</dbReference>
<dbReference type="GO" id="GO:0004081">
    <property type="term" value="F:bis(5'-nucleosyl)-tetraphosphatase (asymmetrical) activity"/>
    <property type="evidence" value="ECO:0007669"/>
    <property type="project" value="TreeGrafter"/>
</dbReference>
<reference evidence="7 8" key="1">
    <citation type="submission" date="2017-09" db="EMBL/GenBank/DDBJ databases">
        <title>Depth-based differentiation of microbial function through sediment-hosted aquifers and enrichment of novel symbionts in the deep terrestrial subsurface.</title>
        <authorList>
            <person name="Probst A.J."/>
            <person name="Ladd B."/>
            <person name="Jarett J.K."/>
            <person name="Geller-Mcgrath D.E."/>
            <person name="Sieber C.M."/>
            <person name="Emerson J.B."/>
            <person name="Anantharaman K."/>
            <person name="Thomas B.C."/>
            <person name="Malmstrom R."/>
            <person name="Stieglmeier M."/>
            <person name="Klingl A."/>
            <person name="Woyke T."/>
            <person name="Ryan C.M."/>
            <person name="Banfield J.F."/>
        </authorList>
    </citation>
    <scope>NUCLEOTIDE SEQUENCE [LARGE SCALE GENOMIC DNA]</scope>
    <source>
        <strain evidence="7">CG11_big_fil_rev_8_21_14_0_20_39_34</strain>
    </source>
</reference>
<proteinExistence type="inferred from homology"/>
<dbReference type="InterPro" id="IPR000086">
    <property type="entry name" value="NUDIX_hydrolase_dom"/>
</dbReference>
<name>A0A2H0N529_9BACT</name>
<dbReference type="GO" id="GO:0006167">
    <property type="term" value="P:AMP biosynthetic process"/>
    <property type="evidence" value="ECO:0007669"/>
    <property type="project" value="TreeGrafter"/>
</dbReference>
<protein>
    <recommendedName>
        <fullName evidence="2">Bis(5'-nucleosyl)-tetraphosphatase [asymmetrical]</fullName>
    </recommendedName>
    <alternativeName>
        <fullName evidence="5">Diadenosine 5',5'''-P1,P4-tetraphosphate asymmetrical hydrolase</fullName>
    </alternativeName>
</protein>
<dbReference type="SUPFAM" id="SSF55811">
    <property type="entry name" value="Nudix"/>
    <property type="match status" value="1"/>
</dbReference>
<dbReference type="AlphaFoldDB" id="A0A2H0N529"/>
<dbReference type="Pfam" id="PF00293">
    <property type="entry name" value="NUDIX"/>
    <property type="match status" value="1"/>
</dbReference>
<dbReference type="InterPro" id="IPR051325">
    <property type="entry name" value="Nudix_hydrolase_domain"/>
</dbReference>
<evidence type="ECO:0000313" key="8">
    <source>
        <dbReference type="Proteomes" id="UP000229600"/>
    </source>
</evidence>
<dbReference type="Proteomes" id="UP000229600">
    <property type="component" value="Unassembled WGS sequence"/>
</dbReference>
<feature type="domain" description="Nudix hydrolase" evidence="6">
    <location>
        <begin position="1"/>
        <end position="149"/>
    </location>
</feature>
<organism evidence="7 8">
    <name type="scientific">Candidatus Magasanikbacteria bacterium CG11_big_fil_rev_8_21_14_0_20_39_34</name>
    <dbReference type="NCBI Taxonomy" id="1974653"/>
    <lineage>
        <taxon>Bacteria</taxon>
        <taxon>Candidatus Magasanikiibacteriota</taxon>
    </lineage>
</organism>
<dbReference type="CDD" id="cd03428">
    <property type="entry name" value="NUDIX_Ap4A_Nudt2"/>
    <property type="match status" value="1"/>
</dbReference>
<evidence type="ECO:0000256" key="2">
    <source>
        <dbReference type="ARBA" id="ARBA00018911"/>
    </source>
</evidence>